<dbReference type="RefSeq" id="WP_074598795.1">
    <property type="nucleotide sequence ID" value="NZ_FNHF01000002.1"/>
</dbReference>
<dbReference type="CDD" id="cd11386">
    <property type="entry name" value="MCP_signal"/>
    <property type="match status" value="1"/>
</dbReference>
<dbReference type="SMART" id="SM00304">
    <property type="entry name" value="HAMP"/>
    <property type="match status" value="1"/>
</dbReference>
<keyword evidence="4 6" id="KW-0807">Transducer</keyword>
<keyword evidence="9" id="KW-1133">Transmembrane helix</keyword>
<feature type="coiled-coil region" evidence="7">
    <location>
        <begin position="89"/>
        <end position="116"/>
    </location>
</feature>
<dbReference type="Gene3D" id="1.10.287.950">
    <property type="entry name" value="Methyl-accepting chemotaxis protein"/>
    <property type="match status" value="1"/>
</dbReference>
<evidence type="ECO:0000259" key="10">
    <source>
        <dbReference type="PROSITE" id="PS50111"/>
    </source>
</evidence>
<evidence type="ECO:0000256" key="3">
    <source>
        <dbReference type="ARBA" id="ARBA00023136"/>
    </source>
</evidence>
<feature type="transmembrane region" description="Helical" evidence="9">
    <location>
        <begin position="195"/>
        <end position="214"/>
    </location>
</feature>
<feature type="domain" description="HAMP" evidence="11">
    <location>
        <begin position="216"/>
        <end position="269"/>
    </location>
</feature>
<keyword evidence="9" id="KW-0812">Transmembrane</keyword>
<dbReference type="STRING" id="482461.SAMN05216244_2154"/>
<name>A0A1G9RVA5_9BACI</name>
<evidence type="ECO:0000256" key="7">
    <source>
        <dbReference type="SAM" id="Coils"/>
    </source>
</evidence>
<keyword evidence="2" id="KW-1003">Cell membrane</keyword>
<feature type="domain" description="Methyl-accepting transducer" evidence="10">
    <location>
        <begin position="288"/>
        <end position="538"/>
    </location>
</feature>
<gene>
    <name evidence="12" type="ORF">SAMN05216244_2154</name>
</gene>
<dbReference type="OrthoDB" id="9804712at2"/>
<comment type="subcellular location">
    <subcellularLocation>
        <location evidence="1">Cell membrane</location>
    </subcellularLocation>
</comment>
<dbReference type="SMART" id="SM00283">
    <property type="entry name" value="MA"/>
    <property type="match status" value="1"/>
</dbReference>
<dbReference type="InterPro" id="IPR004089">
    <property type="entry name" value="MCPsignal_dom"/>
</dbReference>
<evidence type="ECO:0000256" key="5">
    <source>
        <dbReference type="ARBA" id="ARBA00029447"/>
    </source>
</evidence>
<dbReference type="EMBL" id="FNHF01000002">
    <property type="protein sequence ID" value="SDM27092.1"/>
    <property type="molecule type" value="Genomic_DNA"/>
</dbReference>
<keyword evidence="13" id="KW-1185">Reference proteome</keyword>
<evidence type="ECO:0000256" key="9">
    <source>
        <dbReference type="SAM" id="Phobius"/>
    </source>
</evidence>
<evidence type="ECO:0000256" key="4">
    <source>
        <dbReference type="ARBA" id="ARBA00023224"/>
    </source>
</evidence>
<dbReference type="GO" id="GO:0005886">
    <property type="term" value="C:plasma membrane"/>
    <property type="evidence" value="ECO:0007669"/>
    <property type="project" value="UniProtKB-SubCell"/>
</dbReference>
<protein>
    <submittedName>
        <fullName evidence="12">Methyl-accepting chemotaxis protein</fullName>
    </submittedName>
</protein>
<dbReference type="InterPro" id="IPR003660">
    <property type="entry name" value="HAMP_dom"/>
</dbReference>
<dbReference type="Pfam" id="PF00015">
    <property type="entry name" value="MCPsignal"/>
    <property type="match status" value="1"/>
</dbReference>
<accession>A0A1G9RVA5</accession>
<feature type="transmembrane region" description="Helical" evidence="9">
    <location>
        <begin position="21"/>
        <end position="43"/>
    </location>
</feature>
<keyword evidence="3 9" id="KW-0472">Membrane</keyword>
<feature type="region of interest" description="Disordered" evidence="8">
    <location>
        <begin position="534"/>
        <end position="559"/>
    </location>
</feature>
<dbReference type="PANTHER" id="PTHR32089:SF112">
    <property type="entry name" value="LYSOZYME-LIKE PROTEIN-RELATED"/>
    <property type="match status" value="1"/>
</dbReference>
<dbReference type="GO" id="GO:0007165">
    <property type="term" value="P:signal transduction"/>
    <property type="evidence" value="ECO:0007669"/>
    <property type="project" value="UniProtKB-KW"/>
</dbReference>
<evidence type="ECO:0000256" key="1">
    <source>
        <dbReference type="ARBA" id="ARBA00004236"/>
    </source>
</evidence>
<reference evidence="13" key="1">
    <citation type="submission" date="2016-10" db="EMBL/GenBank/DDBJ databases">
        <authorList>
            <person name="Varghese N."/>
            <person name="Submissions S."/>
        </authorList>
    </citation>
    <scope>NUCLEOTIDE SEQUENCE [LARGE SCALE GENOMIC DNA]</scope>
    <source>
        <strain evidence="13">CGMCC 1.6199</strain>
    </source>
</reference>
<evidence type="ECO:0000259" key="11">
    <source>
        <dbReference type="PROSITE" id="PS50885"/>
    </source>
</evidence>
<dbReference type="PANTHER" id="PTHR32089">
    <property type="entry name" value="METHYL-ACCEPTING CHEMOTAXIS PROTEIN MCPB"/>
    <property type="match status" value="1"/>
</dbReference>
<dbReference type="SUPFAM" id="SSF58104">
    <property type="entry name" value="Methyl-accepting chemotaxis protein (MCP) signaling domain"/>
    <property type="match status" value="1"/>
</dbReference>
<evidence type="ECO:0000256" key="8">
    <source>
        <dbReference type="SAM" id="MobiDB-lite"/>
    </source>
</evidence>
<dbReference type="AlphaFoldDB" id="A0A1G9RVA5"/>
<dbReference type="PROSITE" id="PS50111">
    <property type="entry name" value="CHEMOTAXIS_TRANSDUC_2"/>
    <property type="match status" value="1"/>
</dbReference>
<comment type="similarity">
    <text evidence="5">Belongs to the methyl-accepting chemotaxis (MCP) protein family.</text>
</comment>
<dbReference type="Pfam" id="PF00672">
    <property type="entry name" value="HAMP"/>
    <property type="match status" value="1"/>
</dbReference>
<proteinExistence type="inferred from homology"/>
<evidence type="ECO:0000313" key="13">
    <source>
        <dbReference type="Proteomes" id="UP000182347"/>
    </source>
</evidence>
<feature type="region of interest" description="Disordered" evidence="8">
    <location>
        <begin position="282"/>
        <end position="318"/>
    </location>
</feature>
<dbReference type="CDD" id="cd06225">
    <property type="entry name" value="HAMP"/>
    <property type="match status" value="1"/>
</dbReference>
<evidence type="ECO:0000256" key="6">
    <source>
        <dbReference type="PROSITE-ProRule" id="PRU00284"/>
    </source>
</evidence>
<dbReference type="Proteomes" id="UP000182347">
    <property type="component" value="Unassembled WGS sequence"/>
</dbReference>
<organism evidence="12 13">
    <name type="scientific">Sediminibacillus halophilus</name>
    <dbReference type="NCBI Taxonomy" id="482461"/>
    <lineage>
        <taxon>Bacteria</taxon>
        <taxon>Bacillati</taxon>
        <taxon>Bacillota</taxon>
        <taxon>Bacilli</taxon>
        <taxon>Bacillales</taxon>
        <taxon>Bacillaceae</taxon>
        <taxon>Sediminibacillus</taxon>
    </lineage>
</organism>
<sequence>MGRKLKLPSLKFSNVSIGWKYGISLAVVFILFGISAGIVTTLINGIGNNIDEVDRRGDRAIKVTEMGSLTRSKSVRIASYLNNDDSRYIDEYNERMDQFNALENELKKKMDTAEQKELFSKIQENDKRMNDLFLEVIVPAVEQDEASLLANLKVESDQLRSETVQLLDSLRETVTADRRAAINDASNSSAVARNVLLIAMAASVVLGGLLVFLISRSVIRNLNKVIYVSDQIADGNLAVDSVDYNGKDEIGRLAASINAMGYSLKEMVEKIAGISETVSGQSEELTQSANEVKAGSQQVATTMQELASGSESQANSASELASVMGDFSQKVQEANERGAHIDETSGRVLGMTKDGSGLMESSIEQMQKIDAIVQDAVKKVQGLDSQSQEISKLVSVIKDIAEQTNLLALNAAIEAARAGEHGKGFAVVADEVRKLAEQVGVSVTDITNIVSNIQTESSNVTESLQGGYKEVEQGTSQIEKTGKTFASINHSVSEMVDSVQMVSGNLAAIAAKSQEMNASIEEIASISEEAAAGVEQTSASSQQTSSSMEEVANSSEQLSSLAEELNGLVRQFRL</sequence>
<feature type="compositionally biased region" description="Low complexity" evidence="8">
    <location>
        <begin position="534"/>
        <end position="547"/>
    </location>
</feature>
<evidence type="ECO:0000313" key="12">
    <source>
        <dbReference type="EMBL" id="SDM27092.1"/>
    </source>
</evidence>
<evidence type="ECO:0000256" key="2">
    <source>
        <dbReference type="ARBA" id="ARBA00022475"/>
    </source>
</evidence>
<dbReference type="PROSITE" id="PS50885">
    <property type="entry name" value="HAMP"/>
    <property type="match status" value="1"/>
</dbReference>
<keyword evidence="7" id="KW-0175">Coiled coil</keyword>